<evidence type="ECO:0000313" key="2">
    <source>
        <dbReference type="Proteomes" id="UP000251485"/>
    </source>
</evidence>
<proteinExistence type="predicted"/>
<sequence length="59" mass="6590">MAMKLEVVITHDETTNKCSIEWSTASTKNVTEQEQQALSSMQKALLLQLGYPINTAIIH</sequence>
<evidence type="ECO:0000313" key="1">
    <source>
        <dbReference type="EMBL" id="SPY94339.1"/>
    </source>
</evidence>
<organism evidence="1 2">
    <name type="scientific">Proteus mirabilis</name>
    <dbReference type="NCBI Taxonomy" id="584"/>
    <lineage>
        <taxon>Bacteria</taxon>
        <taxon>Pseudomonadati</taxon>
        <taxon>Pseudomonadota</taxon>
        <taxon>Gammaproteobacteria</taxon>
        <taxon>Enterobacterales</taxon>
        <taxon>Morganellaceae</taxon>
        <taxon>Proteus</taxon>
    </lineage>
</organism>
<dbReference type="EMBL" id="UAUE01000003">
    <property type="protein sequence ID" value="SPY94339.1"/>
    <property type="molecule type" value="Genomic_DNA"/>
</dbReference>
<dbReference type="Proteomes" id="UP000251485">
    <property type="component" value="Unassembled WGS sequence"/>
</dbReference>
<name>A0A2X2DF36_PROMI</name>
<accession>A0A2X2DF36</accession>
<reference evidence="1 2" key="1">
    <citation type="submission" date="2018-06" db="EMBL/GenBank/DDBJ databases">
        <authorList>
            <consortium name="Pathogen Informatics"/>
            <person name="Doyle S."/>
        </authorList>
    </citation>
    <scope>NUCLEOTIDE SEQUENCE [LARGE SCALE GENOMIC DNA]</scope>
    <source>
        <strain evidence="1 2">NCTC10975</strain>
    </source>
</reference>
<dbReference type="RefSeq" id="WP_109397971.1">
    <property type="nucleotide sequence ID" value="NZ_JBEALK010000011.1"/>
</dbReference>
<dbReference type="AlphaFoldDB" id="A0A2X2DF36"/>
<protein>
    <submittedName>
        <fullName evidence="1">Uncharacterized protein</fullName>
    </submittedName>
</protein>
<gene>
    <name evidence="1" type="ORF">NCTC10975_00679</name>
</gene>